<evidence type="ECO:0000313" key="2">
    <source>
        <dbReference type="EMBL" id="GJT85209.1"/>
    </source>
</evidence>
<dbReference type="PANTHER" id="PTHR14523:SF1">
    <property type="entry name" value="HOMOLOGOUS RECOMBINATION OB-FOLD PROTEIN"/>
    <property type="match status" value="1"/>
</dbReference>
<reference evidence="2" key="2">
    <citation type="submission" date="2022-01" db="EMBL/GenBank/DDBJ databases">
        <authorList>
            <person name="Yamashiro T."/>
            <person name="Shiraishi A."/>
            <person name="Satake H."/>
            <person name="Nakayama K."/>
        </authorList>
    </citation>
    <scope>NUCLEOTIDE SEQUENCE</scope>
</reference>
<accession>A0ABQ5HBF8</accession>
<evidence type="ECO:0000259" key="1">
    <source>
        <dbReference type="Pfam" id="PF15072"/>
    </source>
</evidence>
<comment type="caution">
    <text evidence="2">The sequence shown here is derived from an EMBL/GenBank/DDBJ whole genome shotgun (WGS) entry which is preliminary data.</text>
</comment>
<name>A0ABQ5HBF8_9ASTR</name>
<feature type="domain" description="Homologous recombination OB-fold protein OB-fold" evidence="1">
    <location>
        <begin position="102"/>
        <end position="186"/>
    </location>
</feature>
<proteinExistence type="predicted"/>
<sequence length="195" mass="20925">MRPSSSTRVEISPSTQNLVRIIPGPAGIVQAAKLLKQRDILLGLDGVVMSTQEYMKKVIEDVGEDEDFKSGSWVSAIDYVNANGGTASGCLGDIKNFLKNGKLDQVVAIVKSYSLNVTGDLTVTMKDLSGIIHGTIHHKFIVEGGYGKDIFIGAALILANVSVFSLKPSMHYLNITMRNVVKVFRKDTIPGSGSG</sequence>
<keyword evidence="3" id="KW-1185">Reference proteome</keyword>
<dbReference type="Proteomes" id="UP001151760">
    <property type="component" value="Unassembled WGS sequence"/>
</dbReference>
<evidence type="ECO:0000313" key="3">
    <source>
        <dbReference type="Proteomes" id="UP001151760"/>
    </source>
</evidence>
<reference evidence="2" key="1">
    <citation type="journal article" date="2022" name="Int. J. Mol. Sci.">
        <title>Draft Genome of Tanacetum Coccineum: Genomic Comparison of Closely Related Tanacetum-Family Plants.</title>
        <authorList>
            <person name="Yamashiro T."/>
            <person name="Shiraishi A."/>
            <person name="Nakayama K."/>
            <person name="Satake H."/>
        </authorList>
    </citation>
    <scope>NUCLEOTIDE SEQUENCE</scope>
</reference>
<dbReference type="Pfam" id="PF15072">
    <property type="entry name" value="HROB"/>
    <property type="match status" value="1"/>
</dbReference>
<dbReference type="EMBL" id="BQNB010019428">
    <property type="protein sequence ID" value="GJT85209.1"/>
    <property type="molecule type" value="Genomic_DNA"/>
</dbReference>
<protein>
    <recommendedName>
        <fullName evidence="1">Homologous recombination OB-fold protein OB-fold domain-containing protein</fullName>
    </recommendedName>
</protein>
<dbReference type="InterPro" id="IPR058570">
    <property type="entry name" value="HROB_OB"/>
</dbReference>
<organism evidence="2 3">
    <name type="scientific">Tanacetum coccineum</name>
    <dbReference type="NCBI Taxonomy" id="301880"/>
    <lineage>
        <taxon>Eukaryota</taxon>
        <taxon>Viridiplantae</taxon>
        <taxon>Streptophyta</taxon>
        <taxon>Embryophyta</taxon>
        <taxon>Tracheophyta</taxon>
        <taxon>Spermatophyta</taxon>
        <taxon>Magnoliopsida</taxon>
        <taxon>eudicotyledons</taxon>
        <taxon>Gunneridae</taxon>
        <taxon>Pentapetalae</taxon>
        <taxon>asterids</taxon>
        <taxon>campanulids</taxon>
        <taxon>Asterales</taxon>
        <taxon>Asteraceae</taxon>
        <taxon>Asteroideae</taxon>
        <taxon>Anthemideae</taxon>
        <taxon>Anthemidinae</taxon>
        <taxon>Tanacetum</taxon>
    </lineage>
</organism>
<dbReference type="PANTHER" id="PTHR14523">
    <property type="entry name" value="UNCHARACTERIZED PROTEIN C17ORF53 HOMOLOG"/>
    <property type="match status" value="1"/>
</dbReference>
<gene>
    <name evidence="2" type="ORF">Tco_1066926</name>
</gene>
<dbReference type="InterPro" id="IPR028045">
    <property type="entry name" value="HROB"/>
</dbReference>